<feature type="domain" description="HTH luxR-type" evidence="6">
    <location>
        <begin position="416"/>
        <end position="481"/>
    </location>
</feature>
<feature type="transmembrane region" description="Helical" evidence="5">
    <location>
        <begin position="161"/>
        <end position="179"/>
    </location>
</feature>
<dbReference type="InterPro" id="IPR016032">
    <property type="entry name" value="Sig_transdc_resp-reg_C-effctor"/>
</dbReference>
<dbReference type="GO" id="GO:0006355">
    <property type="term" value="P:regulation of DNA-templated transcription"/>
    <property type="evidence" value="ECO:0007669"/>
    <property type="project" value="InterPro"/>
</dbReference>
<keyword evidence="8" id="KW-1185">Reference proteome</keyword>
<evidence type="ECO:0000256" key="5">
    <source>
        <dbReference type="SAM" id="Phobius"/>
    </source>
</evidence>
<feature type="transmembrane region" description="Helical" evidence="5">
    <location>
        <begin position="213"/>
        <end position="232"/>
    </location>
</feature>
<dbReference type="GO" id="GO:0003677">
    <property type="term" value="F:DNA binding"/>
    <property type="evidence" value="ECO:0007669"/>
    <property type="project" value="UniProtKB-KW"/>
</dbReference>
<dbReference type="PROSITE" id="PS51257">
    <property type="entry name" value="PROKAR_LIPOPROTEIN"/>
    <property type="match status" value="1"/>
</dbReference>
<accession>A0A4T9T5W4</accession>
<dbReference type="SMART" id="SM00421">
    <property type="entry name" value="HTH_LUXR"/>
    <property type="match status" value="1"/>
</dbReference>
<reference evidence="7 8" key="1">
    <citation type="submission" date="2019-04" db="EMBL/GenBank/DDBJ databases">
        <title>Microbes associate with the intestines of laboratory mice.</title>
        <authorList>
            <person name="Navarre W."/>
            <person name="Wong E."/>
            <person name="Huang K.C."/>
            <person name="Tropini C."/>
            <person name="Ng K."/>
            <person name="Yu B."/>
        </authorList>
    </citation>
    <scope>NUCLEOTIDE SEQUENCE [LARGE SCALE GENOMIC DNA]</scope>
    <source>
        <strain evidence="7 8">NM48_B13</strain>
    </source>
</reference>
<feature type="transmembrane region" description="Helical" evidence="5">
    <location>
        <begin position="76"/>
        <end position="96"/>
    </location>
</feature>
<keyword evidence="3" id="KW-0804">Transcription</keyword>
<keyword evidence="5" id="KW-0472">Membrane</keyword>
<keyword evidence="5" id="KW-1133">Transmembrane helix</keyword>
<dbReference type="PANTHER" id="PTHR44688:SF16">
    <property type="entry name" value="DNA-BINDING TRANSCRIPTIONAL ACTIVATOR DEVR_DOSR"/>
    <property type="match status" value="1"/>
</dbReference>
<dbReference type="SUPFAM" id="SSF46894">
    <property type="entry name" value="C-terminal effector domain of the bipartite response regulators"/>
    <property type="match status" value="1"/>
</dbReference>
<dbReference type="Proteomes" id="UP000309454">
    <property type="component" value="Unassembled WGS sequence"/>
</dbReference>
<feature type="transmembrane region" description="Helical" evidence="5">
    <location>
        <begin position="244"/>
        <end position="264"/>
    </location>
</feature>
<keyword evidence="2" id="KW-0238">DNA-binding</keyword>
<dbReference type="PROSITE" id="PS00622">
    <property type="entry name" value="HTH_LUXR_1"/>
    <property type="match status" value="1"/>
</dbReference>
<dbReference type="CDD" id="cd06170">
    <property type="entry name" value="LuxR_C_like"/>
    <property type="match status" value="1"/>
</dbReference>
<dbReference type="EMBL" id="SSTM01000008">
    <property type="protein sequence ID" value="TJW09652.1"/>
    <property type="molecule type" value="Genomic_DNA"/>
</dbReference>
<dbReference type="PRINTS" id="PR00038">
    <property type="entry name" value="HTHLUXR"/>
</dbReference>
<evidence type="ECO:0000256" key="3">
    <source>
        <dbReference type="ARBA" id="ARBA00023163"/>
    </source>
</evidence>
<dbReference type="AlphaFoldDB" id="A0A4T9T5W4"/>
<feature type="transmembrane region" description="Helical" evidence="5">
    <location>
        <begin position="102"/>
        <end position="125"/>
    </location>
</feature>
<dbReference type="PROSITE" id="PS50043">
    <property type="entry name" value="HTH_LUXR_2"/>
    <property type="match status" value="1"/>
</dbReference>
<proteinExistence type="predicted"/>
<dbReference type="OrthoDB" id="3171335at2"/>
<dbReference type="InterPro" id="IPR036388">
    <property type="entry name" value="WH-like_DNA-bd_sf"/>
</dbReference>
<protein>
    <submittedName>
        <fullName evidence="7">Response regulator transcription factor</fullName>
    </submittedName>
</protein>
<keyword evidence="1" id="KW-0805">Transcription regulation</keyword>
<feature type="transmembrane region" description="Helical" evidence="5">
    <location>
        <begin position="40"/>
        <end position="64"/>
    </location>
</feature>
<keyword evidence="5" id="KW-0812">Transmembrane</keyword>
<feature type="transmembrane region" description="Helical" evidence="5">
    <location>
        <begin position="271"/>
        <end position="293"/>
    </location>
</feature>
<organism evidence="7 8">
    <name type="scientific">Parvibacter caecicola</name>
    <dbReference type="NCBI Taxonomy" id="747645"/>
    <lineage>
        <taxon>Bacteria</taxon>
        <taxon>Bacillati</taxon>
        <taxon>Actinomycetota</taxon>
        <taxon>Coriobacteriia</taxon>
        <taxon>Coriobacteriales</taxon>
        <taxon>Coriobacteriaceae</taxon>
        <taxon>Parvibacter</taxon>
    </lineage>
</organism>
<dbReference type="PANTHER" id="PTHR44688">
    <property type="entry name" value="DNA-BINDING TRANSCRIPTIONAL ACTIVATOR DEVR_DOSR"/>
    <property type="match status" value="1"/>
</dbReference>
<feature type="transmembrane region" description="Helical" evidence="5">
    <location>
        <begin position="137"/>
        <end position="155"/>
    </location>
</feature>
<feature type="transmembrane region" description="Helical" evidence="5">
    <location>
        <begin position="333"/>
        <end position="356"/>
    </location>
</feature>
<feature type="region of interest" description="Disordered" evidence="4">
    <location>
        <begin position="183"/>
        <end position="208"/>
    </location>
</feature>
<evidence type="ECO:0000256" key="1">
    <source>
        <dbReference type="ARBA" id="ARBA00023015"/>
    </source>
</evidence>
<gene>
    <name evidence="7" type="ORF">E5982_08980</name>
</gene>
<evidence type="ECO:0000256" key="4">
    <source>
        <dbReference type="SAM" id="MobiDB-lite"/>
    </source>
</evidence>
<sequence>MKGFRETSPLLSVAGGCLIAWQLCLFLSPCAFLSAEPAEALLACGRIGFLAGFALLLVLVSFTAPVRQALMTPPHSYLMAGGIAALGPFAAGLLCQPEITPVAWVFVATGYVLAGAAYACLFLGFCGALSAASRKNLTPSVFPCVILGAVLYLLYSNLHALIAFTALLLLPSAAGLALAQNANSPNKRRTGRSCAKESEARPGQPNHNHPMKWGTALNAACFWLAFGLAWPLGLGRALATSEGLHNLSLMVAAITIAATVILAIAKKRLNLSHTVVVAIPALAIGVTVAAVTGSNYATLAFSLIFSARILVETELIAHFTLLCQDKRAAFPAIFTNSFFILSLGEIAGITIGLLVGSFRAEGLFFALALVVNALVILLVLFISYVNKKLQLAYKAEAANPAEAASIDEARRLKAETFAKKYGLTKREAEVLDRILQGRNVPFIAEEFCVSQSTIQTHVKHIYTKMGVHDRQSLINMMNQQG</sequence>
<dbReference type="Gene3D" id="1.10.10.10">
    <property type="entry name" value="Winged helix-like DNA-binding domain superfamily/Winged helix DNA-binding domain"/>
    <property type="match status" value="1"/>
</dbReference>
<dbReference type="Pfam" id="PF00196">
    <property type="entry name" value="GerE"/>
    <property type="match status" value="1"/>
</dbReference>
<name>A0A4T9T5W4_9ACTN</name>
<evidence type="ECO:0000313" key="8">
    <source>
        <dbReference type="Proteomes" id="UP000309454"/>
    </source>
</evidence>
<evidence type="ECO:0000313" key="7">
    <source>
        <dbReference type="EMBL" id="TJW09652.1"/>
    </source>
</evidence>
<comment type="caution">
    <text evidence="7">The sequence shown here is derived from an EMBL/GenBank/DDBJ whole genome shotgun (WGS) entry which is preliminary data.</text>
</comment>
<feature type="transmembrane region" description="Helical" evidence="5">
    <location>
        <begin position="299"/>
        <end position="321"/>
    </location>
</feature>
<feature type="transmembrane region" description="Helical" evidence="5">
    <location>
        <begin position="12"/>
        <end position="34"/>
    </location>
</feature>
<dbReference type="RefSeq" id="WP_136846170.1">
    <property type="nucleotide sequence ID" value="NZ_SSTM01000008.1"/>
</dbReference>
<feature type="transmembrane region" description="Helical" evidence="5">
    <location>
        <begin position="362"/>
        <end position="385"/>
    </location>
</feature>
<evidence type="ECO:0000256" key="2">
    <source>
        <dbReference type="ARBA" id="ARBA00023125"/>
    </source>
</evidence>
<dbReference type="InterPro" id="IPR000792">
    <property type="entry name" value="Tscrpt_reg_LuxR_C"/>
</dbReference>
<evidence type="ECO:0000259" key="6">
    <source>
        <dbReference type="PROSITE" id="PS50043"/>
    </source>
</evidence>